<accession>A0A2H0RER4</accession>
<dbReference type="EMBL" id="PCYI01000009">
    <property type="protein sequence ID" value="PIR45029.1"/>
    <property type="molecule type" value="Genomic_DNA"/>
</dbReference>
<gene>
    <name evidence="2" type="ORF">COV10_01620</name>
</gene>
<evidence type="ECO:0000256" key="1">
    <source>
        <dbReference type="SAM" id="Phobius"/>
    </source>
</evidence>
<keyword evidence="1" id="KW-0472">Membrane</keyword>
<keyword evidence="1" id="KW-0812">Transmembrane</keyword>
<reference evidence="2 3" key="1">
    <citation type="submission" date="2017-09" db="EMBL/GenBank/DDBJ databases">
        <title>Depth-based differentiation of microbial function through sediment-hosted aquifers and enrichment of novel symbionts in the deep terrestrial subsurface.</title>
        <authorList>
            <person name="Probst A.J."/>
            <person name="Ladd B."/>
            <person name="Jarett J.K."/>
            <person name="Geller-Mcgrath D.E."/>
            <person name="Sieber C.M."/>
            <person name="Emerson J.B."/>
            <person name="Anantharaman K."/>
            <person name="Thomas B.C."/>
            <person name="Malmstrom R."/>
            <person name="Stieglmeier M."/>
            <person name="Klingl A."/>
            <person name="Woyke T."/>
            <person name="Ryan C.M."/>
            <person name="Banfield J.F."/>
        </authorList>
    </citation>
    <scope>NUCLEOTIDE SEQUENCE [LARGE SCALE GENOMIC DNA]</scope>
    <source>
        <strain evidence="2">CG10_big_fil_rev_8_21_14_0_10_51_16</strain>
    </source>
</reference>
<dbReference type="Pfam" id="PF18895">
    <property type="entry name" value="T4SS_pilin"/>
    <property type="match status" value="1"/>
</dbReference>
<keyword evidence="1" id="KW-1133">Transmembrane helix</keyword>
<organism evidence="2 3">
    <name type="scientific">Candidatus Vogelbacteria bacterium CG10_big_fil_rev_8_21_14_0_10_51_16</name>
    <dbReference type="NCBI Taxonomy" id="1975045"/>
    <lineage>
        <taxon>Bacteria</taxon>
        <taxon>Candidatus Vogeliibacteriota</taxon>
    </lineage>
</organism>
<sequence length="78" mass="8420">MELLSKIISVIVMPVIGLMFALALVAFLWGAFEFMQGSANEQNVKNARDKMLWGVLGLFIMAAATGIVNVICKTVGCN</sequence>
<evidence type="ECO:0000313" key="2">
    <source>
        <dbReference type="EMBL" id="PIR45029.1"/>
    </source>
</evidence>
<evidence type="ECO:0000313" key="3">
    <source>
        <dbReference type="Proteomes" id="UP000228767"/>
    </source>
</evidence>
<proteinExistence type="predicted"/>
<comment type="caution">
    <text evidence="2">The sequence shown here is derived from an EMBL/GenBank/DDBJ whole genome shotgun (WGS) entry which is preliminary data.</text>
</comment>
<dbReference type="Proteomes" id="UP000228767">
    <property type="component" value="Unassembled WGS sequence"/>
</dbReference>
<name>A0A2H0RER4_9BACT</name>
<feature type="transmembrane region" description="Helical" evidence="1">
    <location>
        <begin position="52"/>
        <end position="72"/>
    </location>
</feature>
<dbReference type="AlphaFoldDB" id="A0A2H0RER4"/>
<protein>
    <submittedName>
        <fullName evidence="2">Uncharacterized protein</fullName>
    </submittedName>
</protein>
<dbReference type="InterPro" id="IPR043993">
    <property type="entry name" value="T4SS_pilin"/>
</dbReference>
<feature type="transmembrane region" description="Helical" evidence="1">
    <location>
        <begin position="7"/>
        <end position="32"/>
    </location>
</feature>